<protein>
    <submittedName>
        <fullName evidence="3">CPBP family intramembrane metalloprotease</fullName>
    </submittedName>
</protein>
<feature type="domain" description="CAAX prenyl protease 2/Lysostaphin resistance protein A-like" evidence="2">
    <location>
        <begin position="116"/>
        <end position="202"/>
    </location>
</feature>
<feature type="transmembrane region" description="Helical" evidence="1">
    <location>
        <begin position="112"/>
        <end position="131"/>
    </location>
</feature>
<keyword evidence="1" id="KW-1133">Transmembrane helix</keyword>
<dbReference type="EMBL" id="JACSNV010000015">
    <property type="protein sequence ID" value="MBM6878544.1"/>
    <property type="molecule type" value="Genomic_DNA"/>
</dbReference>
<evidence type="ECO:0000256" key="1">
    <source>
        <dbReference type="SAM" id="Phobius"/>
    </source>
</evidence>
<keyword evidence="4" id="KW-1185">Reference proteome</keyword>
<comment type="caution">
    <text evidence="3">The sequence shown here is derived from an EMBL/GenBank/DDBJ whole genome shotgun (WGS) entry which is preliminary data.</text>
</comment>
<keyword evidence="3" id="KW-0482">Metalloprotease</keyword>
<dbReference type="GO" id="GO:0008237">
    <property type="term" value="F:metallopeptidase activity"/>
    <property type="evidence" value="ECO:0007669"/>
    <property type="project" value="UniProtKB-KW"/>
</dbReference>
<keyword evidence="3" id="KW-0645">Protease</keyword>
<feature type="transmembrane region" description="Helical" evidence="1">
    <location>
        <begin position="152"/>
        <end position="184"/>
    </location>
</feature>
<feature type="transmembrane region" description="Helical" evidence="1">
    <location>
        <begin position="228"/>
        <end position="249"/>
    </location>
</feature>
<dbReference type="PANTHER" id="PTHR36435:SF1">
    <property type="entry name" value="CAAX AMINO TERMINAL PROTEASE FAMILY PROTEIN"/>
    <property type="match status" value="1"/>
</dbReference>
<sequence>MLTKKINGYFLLVFLYFLGVSFFLSPILGKIFPSGAVATIIMQFLIFLPLLFFYFYRYPVSPKETLSLRPIRVADLLLCLGVSLCAMPFVSMIVLITSVLQTNLAEASLESMMGSNFFLVLFLTAIQPAVFEELLFRGVGYRAYGCLGEKKAILASAFLFALLHMNLQQAAYAFVLGVLFAFLVGRTGSILASVIPHFFINASNWAAMFLSPAESAAPAVEYTFGQQVLGVGIQCLVALPFLVGLLWLFMRRNPKSRYEMTALEGERFFTPAIWVIIAIFAGMCVFTMGIR</sequence>
<dbReference type="Pfam" id="PF02517">
    <property type="entry name" value="Rce1-like"/>
    <property type="match status" value="1"/>
</dbReference>
<organism evidence="3 4">
    <name type="scientific">Anaerotignum lactatifermentans</name>
    <dbReference type="NCBI Taxonomy" id="160404"/>
    <lineage>
        <taxon>Bacteria</taxon>
        <taxon>Bacillati</taxon>
        <taxon>Bacillota</taxon>
        <taxon>Clostridia</taxon>
        <taxon>Lachnospirales</taxon>
        <taxon>Anaerotignaceae</taxon>
        <taxon>Anaerotignum</taxon>
    </lineage>
</organism>
<feature type="transmembrane region" description="Helical" evidence="1">
    <location>
        <begin position="35"/>
        <end position="56"/>
    </location>
</feature>
<name>A0ABS2GAQ4_9FIRM</name>
<dbReference type="Proteomes" id="UP000729290">
    <property type="component" value="Unassembled WGS sequence"/>
</dbReference>
<evidence type="ECO:0000313" key="3">
    <source>
        <dbReference type="EMBL" id="MBM6878544.1"/>
    </source>
</evidence>
<accession>A0ABS2GAQ4</accession>
<keyword evidence="1" id="KW-0472">Membrane</keyword>
<dbReference type="InterPro" id="IPR052710">
    <property type="entry name" value="CAAX_protease"/>
</dbReference>
<feature type="transmembrane region" description="Helical" evidence="1">
    <location>
        <begin position="9"/>
        <end position="29"/>
    </location>
</feature>
<feature type="transmembrane region" description="Helical" evidence="1">
    <location>
        <begin position="76"/>
        <end position="100"/>
    </location>
</feature>
<gene>
    <name evidence="3" type="ORF">H9X83_10315</name>
</gene>
<dbReference type="RefSeq" id="WP_205132838.1">
    <property type="nucleotide sequence ID" value="NZ_JACSNT010000003.1"/>
</dbReference>
<feature type="transmembrane region" description="Helical" evidence="1">
    <location>
        <begin position="269"/>
        <end position="290"/>
    </location>
</feature>
<dbReference type="PANTHER" id="PTHR36435">
    <property type="entry name" value="SLR1288 PROTEIN"/>
    <property type="match status" value="1"/>
</dbReference>
<reference evidence="3 4" key="1">
    <citation type="journal article" date="2021" name="Sci. Rep.">
        <title>The distribution of antibiotic resistance genes in chicken gut microbiota commensals.</title>
        <authorList>
            <person name="Juricova H."/>
            <person name="Matiasovicova J."/>
            <person name="Kubasova T."/>
            <person name="Cejkova D."/>
            <person name="Rychlik I."/>
        </authorList>
    </citation>
    <scope>NUCLEOTIDE SEQUENCE [LARGE SCALE GENOMIC DNA]</scope>
    <source>
        <strain evidence="3 4">An431b</strain>
    </source>
</reference>
<keyword evidence="1" id="KW-0812">Transmembrane</keyword>
<proteinExistence type="predicted"/>
<dbReference type="InterPro" id="IPR003675">
    <property type="entry name" value="Rce1/LyrA-like_dom"/>
</dbReference>
<keyword evidence="3" id="KW-0378">Hydrolase</keyword>
<evidence type="ECO:0000259" key="2">
    <source>
        <dbReference type="Pfam" id="PF02517"/>
    </source>
</evidence>
<evidence type="ECO:0000313" key="4">
    <source>
        <dbReference type="Proteomes" id="UP000729290"/>
    </source>
</evidence>